<dbReference type="EMBL" id="SMCR01000001">
    <property type="protein sequence ID" value="TCW00289.1"/>
    <property type="molecule type" value="Genomic_DNA"/>
</dbReference>
<organism evidence="1 2">
    <name type="scientific">Biostraticola tofi</name>
    <dbReference type="NCBI Taxonomy" id="466109"/>
    <lineage>
        <taxon>Bacteria</taxon>
        <taxon>Pseudomonadati</taxon>
        <taxon>Pseudomonadota</taxon>
        <taxon>Gammaproteobacteria</taxon>
        <taxon>Enterobacterales</taxon>
        <taxon>Bruguierivoracaceae</taxon>
        <taxon>Biostraticola</taxon>
    </lineage>
</organism>
<proteinExistence type="predicted"/>
<name>A0A4R3Z5F1_9GAMM</name>
<protein>
    <submittedName>
        <fullName evidence="1">Uncharacterized protein</fullName>
    </submittedName>
</protein>
<evidence type="ECO:0000313" key="2">
    <source>
        <dbReference type="Proteomes" id="UP000295719"/>
    </source>
</evidence>
<keyword evidence="2" id="KW-1185">Reference proteome</keyword>
<gene>
    <name evidence="1" type="ORF">EDC52_101638</name>
</gene>
<comment type="caution">
    <text evidence="1">The sequence shown here is derived from an EMBL/GenBank/DDBJ whole genome shotgun (WGS) entry which is preliminary data.</text>
</comment>
<accession>A0A4R3Z5F1</accession>
<evidence type="ECO:0000313" key="1">
    <source>
        <dbReference type="EMBL" id="TCW00289.1"/>
    </source>
</evidence>
<reference evidence="1 2" key="1">
    <citation type="submission" date="2019-03" db="EMBL/GenBank/DDBJ databases">
        <title>Genomic Encyclopedia of Type Strains, Phase IV (KMG-IV): sequencing the most valuable type-strain genomes for metagenomic binning, comparative biology and taxonomic classification.</title>
        <authorList>
            <person name="Goeker M."/>
        </authorList>
    </citation>
    <scope>NUCLEOTIDE SEQUENCE [LARGE SCALE GENOMIC DNA]</scope>
    <source>
        <strain evidence="1 2">DSM 19580</strain>
    </source>
</reference>
<sequence length="36" mass="4037">MMPLLSTESRIDLYTAFGCTALFLLVVSASARRVFR</sequence>
<dbReference type="AlphaFoldDB" id="A0A4R3Z5F1"/>
<dbReference type="Proteomes" id="UP000295719">
    <property type="component" value="Unassembled WGS sequence"/>
</dbReference>